<proteinExistence type="predicted"/>
<evidence type="ECO:0000313" key="2">
    <source>
        <dbReference type="Proteomes" id="UP001054252"/>
    </source>
</evidence>
<accession>A0AAV5IWA5</accession>
<gene>
    <name evidence="1" type="ORF">SLEP1_g15468</name>
</gene>
<keyword evidence="2" id="KW-1185">Reference proteome</keyword>
<dbReference type="EMBL" id="BPVZ01000020">
    <property type="protein sequence ID" value="GKV03105.1"/>
    <property type="molecule type" value="Genomic_DNA"/>
</dbReference>
<sequence length="37" mass="4267">MFKAYGRDVTNGGDDHPPLNSFGMWVSLRRHLQSCWS</sequence>
<evidence type="ECO:0000313" key="1">
    <source>
        <dbReference type="EMBL" id="GKV03105.1"/>
    </source>
</evidence>
<dbReference type="Proteomes" id="UP001054252">
    <property type="component" value="Unassembled WGS sequence"/>
</dbReference>
<protein>
    <submittedName>
        <fullName evidence="1">Uncharacterized protein</fullName>
    </submittedName>
</protein>
<comment type="caution">
    <text evidence="1">The sequence shown here is derived from an EMBL/GenBank/DDBJ whole genome shotgun (WGS) entry which is preliminary data.</text>
</comment>
<name>A0AAV5IWA5_9ROSI</name>
<organism evidence="1 2">
    <name type="scientific">Rubroshorea leprosula</name>
    <dbReference type="NCBI Taxonomy" id="152421"/>
    <lineage>
        <taxon>Eukaryota</taxon>
        <taxon>Viridiplantae</taxon>
        <taxon>Streptophyta</taxon>
        <taxon>Embryophyta</taxon>
        <taxon>Tracheophyta</taxon>
        <taxon>Spermatophyta</taxon>
        <taxon>Magnoliopsida</taxon>
        <taxon>eudicotyledons</taxon>
        <taxon>Gunneridae</taxon>
        <taxon>Pentapetalae</taxon>
        <taxon>rosids</taxon>
        <taxon>malvids</taxon>
        <taxon>Malvales</taxon>
        <taxon>Dipterocarpaceae</taxon>
        <taxon>Rubroshorea</taxon>
    </lineage>
</organism>
<dbReference type="AlphaFoldDB" id="A0AAV5IWA5"/>
<reference evidence="1 2" key="1">
    <citation type="journal article" date="2021" name="Commun. Biol.">
        <title>The genome of Shorea leprosula (Dipterocarpaceae) highlights the ecological relevance of drought in aseasonal tropical rainforests.</title>
        <authorList>
            <person name="Ng K.K.S."/>
            <person name="Kobayashi M.J."/>
            <person name="Fawcett J.A."/>
            <person name="Hatakeyama M."/>
            <person name="Paape T."/>
            <person name="Ng C.H."/>
            <person name="Ang C.C."/>
            <person name="Tnah L.H."/>
            <person name="Lee C.T."/>
            <person name="Nishiyama T."/>
            <person name="Sese J."/>
            <person name="O'Brien M.J."/>
            <person name="Copetti D."/>
            <person name="Mohd Noor M.I."/>
            <person name="Ong R.C."/>
            <person name="Putra M."/>
            <person name="Sireger I.Z."/>
            <person name="Indrioko S."/>
            <person name="Kosugi Y."/>
            <person name="Izuno A."/>
            <person name="Isagi Y."/>
            <person name="Lee S.L."/>
            <person name="Shimizu K.K."/>
        </authorList>
    </citation>
    <scope>NUCLEOTIDE SEQUENCE [LARGE SCALE GENOMIC DNA]</scope>
    <source>
        <strain evidence="1">214</strain>
    </source>
</reference>